<dbReference type="Gene3D" id="3.30.710.10">
    <property type="entry name" value="Potassium Channel Kv1.1, Chain A"/>
    <property type="match status" value="1"/>
</dbReference>
<dbReference type="Proteomes" id="UP000095282">
    <property type="component" value="Unplaced"/>
</dbReference>
<reference evidence="3" key="1">
    <citation type="submission" date="2016-11" db="UniProtKB">
        <authorList>
            <consortium name="WormBaseParasite"/>
        </authorList>
    </citation>
    <scope>IDENTIFICATION</scope>
</reference>
<evidence type="ECO:0000313" key="3">
    <source>
        <dbReference type="WBParaSite" id="Csp11.Scaffold629.g14302.t1"/>
    </source>
</evidence>
<dbReference type="STRING" id="1561998.A0A1I7U2W4"/>
<protein>
    <submittedName>
        <fullName evidence="3">Skp1 domain-containing protein</fullName>
    </submittedName>
</protein>
<name>A0A1I7U2W4_9PELO</name>
<dbReference type="WBParaSite" id="Csp11.Scaffold629.g14302.t1">
    <property type="protein sequence ID" value="Csp11.Scaffold629.g14302.t1"/>
    <property type="gene ID" value="Csp11.Scaffold629.g14302"/>
</dbReference>
<dbReference type="SUPFAM" id="SSF81382">
    <property type="entry name" value="Skp1 dimerisation domain-like"/>
    <property type="match status" value="1"/>
</dbReference>
<evidence type="ECO:0000259" key="1">
    <source>
        <dbReference type="Pfam" id="PF01466"/>
    </source>
</evidence>
<feature type="domain" description="SKP1 component dimerisation" evidence="1">
    <location>
        <begin position="35"/>
        <end position="76"/>
    </location>
</feature>
<dbReference type="eggNOG" id="KOG1724">
    <property type="taxonomic scope" value="Eukaryota"/>
</dbReference>
<dbReference type="InterPro" id="IPR016897">
    <property type="entry name" value="SKP1"/>
</dbReference>
<dbReference type="AlphaFoldDB" id="A0A1I7U2W4"/>
<accession>A0A1I7U2W4</accession>
<evidence type="ECO:0000313" key="2">
    <source>
        <dbReference type="Proteomes" id="UP000095282"/>
    </source>
</evidence>
<dbReference type="InterPro" id="IPR036296">
    <property type="entry name" value="SKP1-like_dim_sf"/>
</dbReference>
<dbReference type="InterPro" id="IPR011333">
    <property type="entry name" value="SKP1/BTB/POZ_sf"/>
</dbReference>
<dbReference type="Pfam" id="PF01466">
    <property type="entry name" value="Skp1"/>
    <property type="match status" value="1"/>
</dbReference>
<proteinExistence type="predicted"/>
<keyword evidence="2" id="KW-1185">Reference proteome</keyword>
<dbReference type="PANTHER" id="PTHR11165">
    <property type="entry name" value="SKP1"/>
    <property type="match status" value="1"/>
</dbReference>
<dbReference type="GO" id="GO:0006511">
    <property type="term" value="P:ubiquitin-dependent protein catabolic process"/>
    <property type="evidence" value="ECO:0007669"/>
    <property type="project" value="InterPro"/>
</dbReference>
<organism evidence="2 3">
    <name type="scientific">Caenorhabditis tropicalis</name>
    <dbReference type="NCBI Taxonomy" id="1561998"/>
    <lineage>
        <taxon>Eukaryota</taxon>
        <taxon>Metazoa</taxon>
        <taxon>Ecdysozoa</taxon>
        <taxon>Nematoda</taxon>
        <taxon>Chromadorea</taxon>
        <taxon>Rhabditida</taxon>
        <taxon>Rhabditina</taxon>
        <taxon>Rhabditomorpha</taxon>
        <taxon>Rhabditoidea</taxon>
        <taxon>Rhabditidae</taxon>
        <taxon>Peloderinae</taxon>
        <taxon>Caenorhabditis</taxon>
    </lineage>
</organism>
<dbReference type="InterPro" id="IPR016072">
    <property type="entry name" value="Skp1_comp_dimer"/>
</dbReference>
<sequence length="95" mass="10902">MVWTTQRRTRSSRLMEIDNEKLFHLILTAKYLDVKGILNVSCKKVALMAKGKSPEELKVIYGIPTDKEDEDAAKVARLSETSKVQSKTFRMNHSF</sequence>